<name>A0A9X1M5M6_9MICC</name>
<keyword evidence="5 11" id="KW-0418">Kinase</keyword>
<feature type="binding site" evidence="7">
    <location>
        <position position="87"/>
    </location>
    <ligand>
        <name>ATP</name>
        <dbReference type="ChEBI" id="CHEBI:30616"/>
    </ligand>
</feature>
<feature type="region of interest" description="Disordered" evidence="8">
    <location>
        <begin position="322"/>
        <end position="436"/>
    </location>
</feature>
<dbReference type="GO" id="GO:0004674">
    <property type="term" value="F:protein serine/threonine kinase activity"/>
    <property type="evidence" value="ECO:0007669"/>
    <property type="project" value="UniProtKB-KW"/>
</dbReference>
<proteinExistence type="predicted"/>
<dbReference type="PANTHER" id="PTHR43289">
    <property type="entry name" value="MITOGEN-ACTIVATED PROTEIN KINASE KINASE KINASE 20-RELATED"/>
    <property type="match status" value="1"/>
</dbReference>
<keyword evidence="6 7" id="KW-0067">ATP-binding</keyword>
<protein>
    <recommendedName>
        <fullName evidence="1">non-specific serine/threonine protein kinase</fullName>
        <ecNumber evidence="1">2.7.11.1</ecNumber>
    </recommendedName>
</protein>
<evidence type="ECO:0000256" key="8">
    <source>
        <dbReference type="SAM" id="MobiDB-lite"/>
    </source>
</evidence>
<dbReference type="RefSeq" id="WP_227928028.1">
    <property type="nucleotide sequence ID" value="NZ_CP094984.1"/>
</dbReference>
<evidence type="ECO:0000259" key="10">
    <source>
        <dbReference type="PROSITE" id="PS50011"/>
    </source>
</evidence>
<evidence type="ECO:0000256" key="5">
    <source>
        <dbReference type="ARBA" id="ARBA00022777"/>
    </source>
</evidence>
<evidence type="ECO:0000256" key="4">
    <source>
        <dbReference type="ARBA" id="ARBA00022741"/>
    </source>
</evidence>
<dbReference type="EC" id="2.7.11.1" evidence="1"/>
<keyword evidence="13" id="KW-1185">Reference proteome</keyword>
<evidence type="ECO:0000256" key="3">
    <source>
        <dbReference type="ARBA" id="ARBA00022679"/>
    </source>
</evidence>
<dbReference type="PROSITE" id="PS00107">
    <property type="entry name" value="PROTEIN_KINASE_ATP"/>
    <property type="match status" value="1"/>
</dbReference>
<dbReference type="SUPFAM" id="SSF56112">
    <property type="entry name" value="Protein kinase-like (PK-like)"/>
    <property type="match status" value="1"/>
</dbReference>
<dbReference type="AlphaFoldDB" id="A0A9X1M5M6"/>
<feature type="domain" description="Protein kinase" evidence="10">
    <location>
        <begin position="59"/>
        <end position="305"/>
    </location>
</feature>
<dbReference type="InterPro" id="IPR017441">
    <property type="entry name" value="Protein_kinase_ATP_BS"/>
</dbReference>
<evidence type="ECO:0000313" key="13">
    <source>
        <dbReference type="Proteomes" id="UP000829758"/>
    </source>
</evidence>
<sequence>MENRAETAAEGTGAGNIGMGDTGAGNAGAGDAGVRNTAARGTEQDAREAAGPAPVLPGYTAVRLLGVGGSGAVWLVRNDAGEPFALKVVRGAGDRPPNAFELRREANVLARLEHPNLLQLHAVAETDRGAGLLSTYAPGGSVAALVAARGPVAPGEAVSILVGLAAALGYLHARGAAHGDISPGNILFAADGKPLLGDFGQARLLGAPGEERLGTPGYEPPENTGNRGARLGTAGDIFALSAVGWFLLTGKAPPPFRERPPLSILVPGVGRLLPALLEAGLHEEPDERPSADEFAAAAYRSTPALPVDLAASVHPEVLPELLTRRTRSATGQERRRFGLRRAGTNRRAGSRGADRGGTGIRRRRAGRSGWDAGRRGRNAGAPARDRRRTAAEPGGSGAERFGRRSRNRPGTAGDGRSPAGTEGDRRPRRRRRGGRSTLWPAAATALVLAVLVLAGVALAAPEVLRPAAGEPPAGSGQLTPPPGEAPGTGGPVKQAQPVETLLAEASVPDPAQALPALAELRARAFATADPELLHLVNAPGSQALREDQQQISRLARDGHTLRGLDMQAAVLATADGGDRQRAAAGDAPGETAGLTVRLEVSAYEQVDAEGSVVHQADGQQQQVQLVLLRSDGAWKISRILAAGEGMVLHGEAGTER</sequence>
<evidence type="ECO:0000313" key="14">
    <source>
        <dbReference type="Proteomes" id="UP001155145"/>
    </source>
</evidence>
<keyword evidence="3" id="KW-0808">Transferase</keyword>
<evidence type="ECO:0000256" key="6">
    <source>
        <dbReference type="ARBA" id="ARBA00022840"/>
    </source>
</evidence>
<keyword evidence="9" id="KW-0472">Membrane</keyword>
<evidence type="ECO:0000313" key="12">
    <source>
        <dbReference type="EMBL" id="UON93312.1"/>
    </source>
</evidence>
<keyword evidence="4 7" id="KW-0547">Nucleotide-binding</keyword>
<evidence type="ECO:0000256" key="2">
    <source>
        <dbReference type="ARBA" id="ARBA00022527"/>
    </source>
</evidence>
<dbReference type="Gene3D" id="1.10.510.10">
    <property type="entry name" value="Transferase(Phosphotransferase) domain 1"/>
    <property type="match status" value="1"/>
</dbReference>
<keyword evidence="9" id="KW-0812">Transmembrane</keyword>
<evidence type="ECO:0000313" key="11">
    <source>
        <dbReference type="EMBL" id="MCC3271863.1"/>
    </source>
</evidence>
<dbReference type="InterPro" id="IPR000719">
    <property type="entry name" value="Prot_kinase_dom"/>
</dbReference>
<feature type="region of interest" description="Disordered" evidence="8">
    <location>
        <begin position="468"/>
        <end position="493"/>
    </location>
</feature>
<dbReference type="Proteomes" id="UP000829758">
    <property type="component" value="Chromosome"/>
</dbReference>
<dbReference type="Pfam" id="PF00069">
    <property type="entry name" value="Pkinase"/>
    <property type="match status" value="1"/>
</dbReference>
<dbReference type="CDD" id="cd14014">
    <property type="entry name" value="STKc_PknB_like"/>
    <property type="match status" value="1"/>
</dbReference>
<feature type="region of interest" description="Disordered" evidence="8">
    <location>
        <begin position="1"/>
        <end position="53"/>
    </location>
</feature>
<dbReference type="Proteomes" id="UP001155145">
    <property type="component" value="Unassembled WGS sequence"/>
</dbReference>
<reference evidence="11" key="1">
    <citation type="submission" date="2021-10" db="EMBL/GenBank/DDBJ databases">
        <title>Novel species in genus Arthrobacter.</title>
        <authorList>
            <person name="Liu Y."/>
        </authorList>
    </citation>
    <scope>NUCLEOTIDE SEQUENCE</scope>
    <source>
        <strain evidence="13">zg-Y462</strain>
        <strain evidence="11">Zg-Y462</strain>
    </source>
</reference>
<keyword evidence="2" id="KW-0723">Serine/threonine-protein kinase</keyword>
<feature type="transmembrane region" description="Helical" evidence="9">
    <location>
        <begin position="438"/>
        <end position="460"/>
    </location>
</feature>
<dbReference type="EMBL" id="JAJFZT010000001">
    <property type="protein sequence ID" value="MCC3271863.1"/>
    <property type="molecule type" value="Genomic_DNA"/>
</dbReference>
<dbReference type="PROSITE" id="PS50011">
    <property type="entry name" value="PROTEIN_KINASE_DOM"/>
    <property type="match status" value="1"/>
</dbReference>
<gene>
    <name evidence="11" type="ORF">LJ755_03855</name>
    <name evidence="12" type="ORF">MUK71_06840</name>
</gene>
<evidence type="ECO:0000256" key="9">
    <source>
        <dbReference type="SAM" id="Phobius"/>
    </source>
</evidence>
<dbReference type="GO" id="GO:0005524">
    <property type="term" value="F:ATP binding"/>
    <property type="evidence" value="ECO:0007669"/>
    <property type="project" value="UniProtKB-UniRule"/>
</dbReference>
<dbReference type="PANTHER" id="PTHR43289:SF6">
    <property type="entry name" value="SERINE_THREONINE-PROTEIN KINASE NEKL-3"/>
    <property type="match status" value="1"/>
</dbReference>
<dbReference type="InterPro" id="IPR011009">
    <property type="entry name" value="Kinase-like_dom_sf"/>
</dbReference>
<evidence type="ECO:0000256" key="1">
    <source>
        <dbReference type="ARBA" id="ARBA00012513"/>
    </source>
</evidence>
<evidence type="ECO:0000256" key="7">
    <source>
        <dbReference type="PROSITE-ProRule" id="PRU10141"/>
    </source>
</evidence>
<feature type="compositionally biased region" description="Gly residues" evidence="8">
    <location>
        <begin position="12"/>
        <end position="31"/>
    </location>
</feature>
<dbReference type="EMBL" id="CP094984">
    <property type="protein sequence ID" value="UON93312.1"/>
    <property type="molecule type" value="Genomic_DNA"/>
</dbReference>
<keyword evidence="9" id="KW-1133">Transmembrane helix</keyword>
<organism evidence="11 14">
    <name type="scientific">Arthrobacter zhangbolii</name>
    <dbReference type="NCBI Taxonomy" id="2886936"/>
    <lineage>
        <taxon>Bacteria</taxon>
        <taxon>Bacillati</taxon>
        <taxon>Actinomycetota</taxon>
        <taxon>Actinomycetes</taxon>
        <taxon>Micrococcales</taxon>
        <taxon>Micrococcaceae</taxon>
        <taxon>Arthrobacter</taxon>
    </lineage>
</organism>
<accession>A0A9X1M5M6</accession>